<dbReference type="PANTHER" id="PTHR23360:SF37">
    <property type="entry name" value="G-PROTEIN COUPLED RECEPTORS FAMILY 1 PROFILE DOMAIN-CONTAINING PROTEIN"/>
    <property type="match status" value="1"/>
</dbReference>
<name>A0AA39I899_9BILA</name>
<keyword evidence="2 5" id="KW-0812">Transmembrane</keyword>
<dbReference type="Gene3D" id="1.20.1070.10">
    <property type="entry name" value="Rhodopsin 7-helix transmembrane proteins"/>
    <property type="match status" value="1"/>
</dbReference>
<evidence type="ECO:0000259" key="6">
    <source>
        <dbReference type="PROSITE" id="PS50262"/>
    </source>
</evidence>
<keyword evidence="4 5" id="KW-0472">Membrane</keyword>
<dbReference type="Proteomes" id="UP001175271">
    <property type="component" value="Unassembled WGS sequence"/>
</dbReference>
<evidence type="ECO:0000256" key="4">
    <source>
        <dbReference type="ARBA" id="ARBA00023136"/>
    </source>
</evidence>
<dbReference type="SMART" id="SM01381">
    <property type="entry name" value="7TM_GPCR_Srsx"/>
    <property type="match status" value="1"/>
</dbReference>
<evidence type="ECO:0000256" key="1">
    <source>
        <dbReference type="ARBA" id="ARBA00004370"/>
    </source>
</evidence>
<keyword evidence="3 5" id="KW-1133">Transmembrane helix</keyword>
<evidence type="ECO:0000313" key="8">
    <source>
        <dbReference type="Proteomes" id="UP001175271"/>
    </source>
</evidence>
<evidence type="ECO:0000313" key="7">
    <source>
        <dbReference type="EMBL" id="KAK0419661.1"/>
    </source>
</evidence>
<comment type="subcellular location">
    <subcellularLocation>
        <location evidence="1">Membrane</location>
    </subcellularLocation>
</comment>
<dbReference type="InterPro" id="IPR000276">
    <property type="entry name" value="GPCR_Rhodpsn"/>
</dbReference>
<feature type="domain" description="G-protein coupled receptors family 1 profile" evidence="6">
    <location>
        <begin position="21"/>
        <end position="265"/>
    </location>
</feature>
<evidence type="ECO:0000256" key="3">
    <source>
        <dbReference type="ARBA" id="ARBA00022989"/>
    </source>
</evidence>
<organism evidence="7 8">
    <name type="scientific">Steinernema hermaphroditum</name>
    <dbReference type="NCBI Taxonomy" id="289476"/>
    <lineage>
        <taxon>Eukaryota</taxon>
        <taxon>Metazoa</taxon>
        <taxon>Ecdysozoa</taxon>
        <taxon>Nematoda</taxon>
        <taxon>Chromadorea</taxon>
        <taxon>Rhabditida</taxon>
        <taxon>Tylenchina</taxon>
        <taxon>Panagrolaimomorpha</taxon>
        <taxon>Strongyloidoidea</taxon>
        <taxon>Steinernematidae</taxon>
        <taxon>Steinernema</taxon>
    </lineage>
</organism>
<dbReference type="InterPro" id="IPR017452">
    <property type="entry name" value="GPCR_Rhodpsn_7TM"/>
</dbReference>
<evidence type="ECO:0000256" key="5">
    <source>
        <dbReference type="SAM" id="Phobius"/>
    </source>
</evidence>
<keyword evidence="8" id="KW-1185">Reference proteome</keyword>
<dbReference type="SUPFAM" id="SSF81321">
    <property type="entry name" value="Family A G protein-coupled receptor-like"/>
    <property type="match status" value="1"/>
</dbReference>
<gene>
    <name evidence="7" type="ORF">QR680_014256</name>
</gene>
<dbReference type="EMBL" id="JAUCMV010000002">
    <property type="protein sequence ID" value="KAK0419661.1"/>
    <property type="molecule type" value="Genomic_DNA"/>
</dbReference>
<evidence type="ECO:0000256" key="2">
    <source>
        <dbReference type="ARBA" id="ARBA00022692"/>
    </source>
</evidence>
<feature type="transmembrane region" description="Helical" evidence="5">
    <location>
        <begin position="83"/>
        <end position="105"/>
    </location>
</feature>
<feature type="transmembrane region" description="Helical" evidence="5">
    <location>
        <begin position="168"/>
        <end position="190"/>
    </location>
</feature>
<protein>
    <recommendedName>
        <fullName evidence="6">G-protein coupled receptors family 1 profile domain-containing protein</fullName>
    </recommendedName>
</protein>
<accession>A0AA39I899</accession>
<reference evidence="7" key="1">
    <citation type="submission" date="2023-06" db="EMBL/GenBank/DDBJ databases">
        <title>Genomic analysis of the entomopathogenic nematode Steinernema hermaphroditum.</title>
        <authorList>
            <person name="Schwarz E.M."/>
            <person name="Heppert J.K."/>
            <person name="Baniya A."/>
            <person name="Schwartz H.T."/>
            <person name="Tan C.-H."/>
            <person name="Antoshechkin I."/>
            <person name="Sternberg P.W."/>
            <person name="Goodrich-Blair H."/>
            <person name="Dillman A.R."/>
        </authorList>
    </citation>
    <scope>NUCLEOTIDE SEQUENCE</scope>
    <source>
        <strain evidence="7">PS9179</strain>
        <tissue evidence="7">Whole animal</tissue>
    </source>
</reference>
<comment type="caution">
    <text evidence="7">The sequence shown here is derived from an EMBL/GenBank/DDBJ whole genome shotgun (WGS) entry which is preliminary data.</text>
</comment>
<dbReference type="PANTHER" id="PTHR23360">
    <property type="entry name" value="G-PROTEIN COUPLED RECEPTORS FAMILY 1 PROFILE DOMAIN-CONTAINING PROTEIN-RELATED"/>
    <property type="match status" value="1"/>
</dbReference>
<dbReference type="GO" id="GO:0016020">
    <property type="term" value="C:membrane"/>
    <property type="evidence" value="ECO:0007669"/>
    <property type="project" value="UniProtKB-SubCell"/>
</dbReference>
<feature type="transmembrane region" description="Helical" evidence="5">
    <location>
        <begin position="42"/>
        <end position="63"/>
    </location>
</feature>
<proteinExistence type="predicted"/>
<dbReference type="InterPro" id="IPR047130">
    <property type="entry name" value="7TM_GPCR_Srsx_nematod"/>
</dbReference>
<dbReference type="AlphaFoldDB" id="A0AA39I899"/>
<dbReference type="InterPro" id="IPR019424">
    <property type="entry name" value="7TM_GPCR_Srsx"/>
</dbReference>
<feature type="transmembrane region" description="Helical" evidence="5">
    <location>
        <begin position="6"/>
        <end position="30"/>
    </location>
</feature>
<dbReference type="PROSITE" id="PS50262">
    <property type="entry name" value="G_PROTEIN_RECEP_F1_2"/>
    <property type="match status" value="1"/>
</dbReference>
<feature type="transmembrane region" description="Helical" evidence="5">
    <location>
        <begin position="117"/>
        <end position="138"/>
    </location>
</feature>
<feature type="transmembrane region" description="Helical" evidence="5">
    <location>
        <begin position="211"/>
        <end position="238"/>
    </location>
</feature>
<dbReference type="GO" id="GO:0004930">
    <property type="term" value="F:G protein-coupled receptor activity"/>
    <property type="evidence" value="ECO:0007669"/>
    <property type="project" value="InterPro"/>
</dbReference>
<dbReference type="Pfam" id="PF10320">
    <property type="entry name" value="7TM_GPCR_Srsx"/>
    <property type="match status" value="1"/>
</dbReference>
<sequence length="303" mass="35031">MFALYMTSFSIFFIGSFGIFGNVNLVVAILRTLPDIRRSRCGLIIGVVALCDVLCLLFEFQNATRLLLGVQNYRLSCFWAMSLYIYFLNFHCVLLLVLAFDRIFAISTPVTYRTLPFNVYIVLTMIPGFLFASAIFWMSLANMNDEPIDACNPPMAYPPLVLEIWTRWVLALDVLIIVVYILALIVLYWRRGDLTRTESEYFNQQRKAMRTLTVVVILFTSTWLVCHCSVLLATMIGFSESAVHLIQTLAVIPALICYSQNYYIYLWRSTEYRKLFLEQFNTLIHLDLRYCKTSKVHVVSLSQ</sequence>
<feature type="transmembrane region" description="Helical" evidence="5">
    <location>
        <begin position="244"/>
        <end position="265"/>
    </location>
</feature>